<name>A0A420JC32_9PEZI</name>
<comment type="caution">
    <text evidence="1">The sequence shown here is derived from an EMBL/GenBank/DDBJ whole genome shotgun (WGS) entry which is preliminary data.</text>
</comment>
<organism evidence="1 2">
    <name type="scientific">Golovinomyces cichoracearum</name>
    <dbReference type="NCBI Taxonomy" id="62708"/>
    <lineage>
        <taxon>Eukaryota</taxon>
        <taxon>Fungi</taxon>
        <taxon>Dikarya</taxon>
        <taxon>Ascomycota</taxon>
        <taxon>Pezizomycotina</taxon>
        <taxon>Leotiomycetes</taxon>
        <taxon>Erysiphales</taxon>
        <taxon>Erysiphaceae</taxon>
        <taxon>Golovinomyces</taxon>
    </lineage>
</organism>
<protein>
    <submittedName>
        <fullName evidence="1">Uncharacterized protein</fullName>
    </submittedName>
</protein>
<accession>A0A420JC32</accession>
<proteinExistence type="predicted"/>
<dbReference type="AlphaFoldDB" id="A0A420JC32"/>
<gene>
    <name evidence="1" type="ORF">GcM1_123008</name>
</gene>
<evidence type="ECO:0000313" key="1">
    <source>
        <dbReference type="EMBL" id="RKF84297.1"/>
    </source>
</evidence>
<dbReference type="Proteomes" id="UP000285326">
    <property type="component" value="Unassembled WGS sequence"/>
</dbReference>
<sequence length="91" mass="10425">MSLPILEEASVATGTRIKSYINNRMEAYTEDTISGSELHALWASDYEFFSDVKYKKSNIQTRALRDFLRSRNMLVLKKGLLIVTECYGIDP</sequence>
<dbReference type="EMBL" id="MCBS01012316">
    <property type="protein sequence ID" value="RKF84297.1"/>
    <property type="molecule type" value="Genomic_DNA"/>
</dbReference>
<reference evidence="1 2" key="1">
    <citation type="journal article" date="2018" name="BMC Genomics">
        <title>Comparative genome analyses reveal sequence features reflecting distinct modes of host-adaptation between dicot and monocot powdery mildew.</title>
        <authorList>
            <person name="Wu Y."/>
            <person name="Ma X."/>
            <person name="Pan Z."/>
            <person name="Kale S.D."/>
            <person name="Song Y."/>
            <person name="King H."/>
            <person name="Zhang Q."/>
            <person name="Presley C."/>
            <person name="Deng X."/>
            <person name="Wei C.I."/>
            <person name="Xiao S."/>
        </authorList>
    </citation>
    <scope>NUCLEOTIDE SEQUENCE [LARGE SCALE GENOMIC DNA]</scope>
    <source>
        <strain evidence="1">UMSG1</strain>
    </source>
</reference>
<evidence type="ECO:0000313" key="2">
    <source>
        <dbReference type="Proteomes" id="UP000285326"/>
    </source>
</evidence>